<dbReference type="EMBL" id="CP021255">
    <property type="protein sequence ID" value="AVD71605.1"/>
    <property type="molecule type" value="Genomic_DNA"/>
</dbReference>
<dbReference type="KEGG" id="deo:CAY53_09095"/>
<dbReference type="GO" id="GO:0008137">
    <property type="term" value="F:NADH dehydrogenase (ubiquinone) activity"/>
    <property type="evidence" value="ECO:0007669"/>
    <property type="project" value="InterPro"/>
</dbReference>
<keyword evidence="4 7" id="KW-1133">Transmembrane helix</keyword>
<evidence type="ECO:0000259" key="8">
    <source>
        <dbReference type="Pfam" id="PF00361"/>
    </source>
</evidence>
<dbReference type="InterPro" id="IPR003918">
    <property type="entry name" value="NADH_UbQ_OxRdtase"/>
</dbReference>
<feature type="transmembrane region" description="Helical" evidence="7">
    <location>
        <begin position="12"/>
        <end position="31"/>
    </location>
</feature>
<feature type="transmembrane region" description="Helical" evidence="7">
    <location>
        <begin position="332"/>
        <end position="354"/>
    </location>
</feature>
<keyword evidence="5 7" id="KW-0472">Membrane</keyword>
<dbReference type="GO" id="GO:0012505">
    <property type="term" value="C:endomembrane system"/>
    <property type="evidence" value="ECO:0007669"/>
    <property type="project" value="UniProtKB-SubCell"/>
</dbReference>
<comment type="subcellular location">
    <subcellularLocation>
        <location evidence="1">Endomembrane system</location>
        <topology evidence="1">Multi-pass membrane protein</topology>
    </subcellularLocation>
    <subcellularLocation>
        <location evidence="6">Membrane</location>
        <topology evidence="6">Multi-pass membrane protein</topology>
    </subcellularLocation>
</comment>
<evidence type="ECO:0000256" key="3">
    <source>
        <dbReference type="ARBA" id="ARBA00022692"/>
    </source>
</evidence>
<feature type="transmembrane region" description="Helical" evidence="7">
    <location>
        <begin position="90"/>
        <end position="108"/>
    </location>
</feature>
<proteinExistence type="inferred from homology"/>
<dbReference type="GO" id="GO:0042773">
    <property type="term" value="P:ATP synthesis coupled electron transport"/>
    <property type="evidence" value="ECO:0007669"/>
    <property type="project" value="InterPro"/>
</dbReference>
<feature type="transmembrane region" description="Helical" evidence="7">
    <location>
        <begin position="128"/>
        <end position="156"/>
    </location>
</feature>
<protein>
    <recommendedName>
        <fullName evidence="8">NADH:quinone oxidoreductase/Mrp antiporter transmembrane domain-containing protein</fullName>
    </recommendedName>
</protein>
<reference evidence="9 10" key="1">
    <citation type="journal article" date="2018" name="MBio">
        <title>Insights into the evolution of host association through the isolation and characterization of a novel human periodontal pathobiont, Desulfobulbus oralis.</title>
        <authorList>
            <person name="Cross K.L."/>
            <person name="Chirania P."/>
            <person name="Xiong W."/>
            <person name="Beall C.J."/>
            <person name="Elkins J.G."/>
            <person name="Giannone R.J."/>
            <person name="Griffen A.L."/>
            <person name="Guss A.M."/>
            <person name="Hettich R.L."/>
            <person name="Joshi S.S."/>
            <person name="Mokrzan E.M."/>
            <person name="Martin R.K."/>
            <person name="Zhulin I.B."/>
            <person name="Leys E.J."/>
            <person name="Podar M."/>
        </authorList>
    </citation>
    <scope>NUCLEOTIDE SEQUENCE [LARGE SCALE GENOMIC DNA]</scope>
    <source>
        <strain evidence="9 10">ORNL</strain>
    </source>
</reference>
<evidence type="ECO:0000256" key="6">
    <source>
        <dbReference type="RuleBase" id="RU000320"/>
    </source>
</evidence>
<dbReference type="Proteomes" id="UP000239867">
    <property type="component" value="Chromosome"/>
</dbReference>
<sequence>MQHLVINNGFPWLSLLLLLPLAGALLLPLIGRERPARLLALAVTLGNTLATLPVLHGFVSGSKTFQFMQLHSWIPQLHINYAVGLDGPAAFLLLLITGLMPFAMLALWHTPALHPGPALPCLLMLESAMVGLVIALDFVLFFLFWVAMLMPLYLLLAPAGSETSRRAAARFCLLAMAASAPLLVLGIGLYLENGTFFLPAMMWQACDPNRQLHILLAFLLALMVRIPLFPCHTWLPSVLSGAPPAATLILTALLPGLSLCGLLRFCIPLCPDAFLRLAPNMLYLSAIGALYGGWAALCQKNLHRLLAHVLICNIALITLGVFSGAAQSLQGSVLHLIHLSLLCTGLCLCLGLLARRGLQPDLEQAAASLARMPRLAACFGLLALAACALPCTSGFAGALLILSGTGTDRLALQLLAAAGLILAAIALLRLPALALCAPRPSGSGRTADLSLRELLPLAPVLLMMLWLGLAPQGFLAALQPDLSELLQHMQDWQAGQRHSLFP</sequence>
<gene>
    <name evidence="9" type="ORF">CAY53_09095</name>
</gene>
<evidence type="ECO:0000256" key="4">
    <source>
        <dbReference type="ARBA" id="ARBA00022989"/>
    </source>
</evidence>
<feature type="transmembrane region" description="Helical" evidence="7">
    <location>
        <begin position="375"/>
        <end position="402"/>
    </location>
</feature>
<dbReference type="NCBIfam" id="TIGR01972">
    <property type="entry name" value="NDH_I_M"/>
    <property type="match status" value="1"/>
</dbReference>
<dbReference type="Pfam" id="PF00361">
    <property type="entry name" value="Proton_antipo_M"/>
    <property type="match status" value="1"/>
</dbReference>
<evidence type="ECO:0000256" key="2">
    <source>
        <dbReference type="ARBA" id="ARBA00009025"/>
    </source>
</evidence>
<keyword evidence="10" id="KW-1185">Reference proteome</keyword>
<feature type="transmembrane region" description="Helical" evidence="7">
    <location>
        <begin position="38"/>
        <end position="59"/>
    </location>
</feature>
<dbReference type="InterPro" id="IPR010227">
    <property type="entry name" value="NADH_Q_OxRdtase_chainM/4"/>
</dbReference>
<dbReference type="PANTHER" id="PTHR43507">
    <property type="entry name" value="NADH-UBIQUINONE OXIDOREDUCTASE CHAIN 4"/>
    <property type="match status" value="1"/>
</dbReference>
<dbReference type="PANTHER" id="PTHR43507:SF1">
    <property type="entry name" value="NADH-UBIQUINONE OXIDOREDUCTASE CHAIN 4"/>
    <property type="match status" value="1"/>
</dbReference>
<dbReference type="GO" id="GO:0003954">
    <property type="term" value="F:NADH dehydrogenase activity"/>
    <property type="evidence" value="ECO:0007669"/>
    <property type="project" value="TreeGrafter"/>
</dbReference>
<accession>A0A2L1GPI9</accession>
<dbReference type="GO" id="GO:0015990">
    <property type="term" value="P:electron transport coupled proton transport"/>
    <property type="evidence" value="ECO:0007669"/>
    <property type="project" value="TreeGrafter"/>
</dbReference>
<dbReference type="GO" id="GO:0048039">
    <property type="term" value="F:ubiquinone binding"/>
    <property type="evidence" value="ECO:0007669"/>
    <property type="project" value="TreeGrafter"/>
</dbReference>
<dbReference type="PRINTS" id="PR01437">
    <property type="entry name" value="NUOXDRDTASE4"/>
</dbReference>
<feature type="domain" description="NADH:quinone oxidoreductase/Mrp antiporter transmembrane" evidence="8">
    <location>
        <begin position="135"/>
        <end position="405"/>
    </location>
</feature>
<dbReference type="RefSeq" id="WP_104936851.1">
    <property type="nucleotide sequence ID" value="NZ_CP021255.1"/>
</dbReference>
<comment type="similarity">
    <text evidence="2">Belongs to the complex I subunit 4 family.</text>
</comment>
<organism evidence="9 10">
    <name type="scientific">Desulfobulbus oralis</name>
    <dbReference type="NCBI Taxonomy" id="1986146"/>
    <lineage>
        <taxon>Bacteria</taxon>
        <taxon>Pseudomonadati</taxon>
        <taxon>Thermodesulfobacteriota</taxon>
        <taxon>Desulfobulbia</taxon>
        <taxon>Desulfobulbales</taxon>
        <taxon>Desulfobulbaceae</taxon>
        <taxon>Desulfobulbus</taxon>
    </lineage>
</organism>
<feature type="transmembrane region" description="Helical" evidence="7">
    <location>
        <begin position="414"/>
        <end position="436"/>
    </location>
</feature>
<feature type="transmembrane region" description="Helical" evidence="7">
    <location>
        <begin position="168"/>
        <end position="191"/>
    </location>
</feature>
<keyword evidence="3 6" id="KW-0812">Transmembrane</keyword>
<dbReference type="InterPro" id="IPR001750">
    <property type="entry name" value="ND/Mrp_TM"/>
</dbReference>
<evidence type="ECO:0000256" key="7">
    <source>
        <dbReference type="SAM" id="Phobius"/>
    </source>
</evidence>
<evidence type="ECO:0000256" key="5">
    <source>
        <dbReference type="ARBA" id="ARBA00023136"/>
    </source>
</evidence>
<feature type="transmembrane region" description="Helical" evidence="7">
    <location>
        <begin position="247"/>
        <end position="265"/>
    </location>
</feature>
<evidence type="ECO:0000313" key="10">
    <source>
        <dbReference type="Proteomes" id="UP000239867"/>
    </source>
</evidence>
<dbReference type="OrthoDB" id="9781596at2"/>
<feature type="transmembrane region" description="Helical" evidence="7">
    <location>
        <begin position="211"/>
        <end position="235"/>
    </location>
</feature>
<feature type="transmembrane region" description="Helical" evidence="7">
    <location>
        <begin position="457"/>
        <end position="478"/>
    </location>
</feature>
<evidence type="ECO:0000256" key="1">
    <source>
        <dbReference type="ARBA" id="ARBA00004127"/>
    </source>
</evidence>
<name>A0A2L1GPI9_9BACT</name>
<dbReference type="GO" id="GO:0016020">
    <property type="term" value="C:membrane"/>
    <property type="evidence" value="ECO:0007669"/>
    <property type="project" value="UniProtKB-SubCell"/>
</dbReference>
<feature type="transmembrane region" description="Helical" evidence="7">
    <location>
        <begin position="305"/>
        <end position="326"/>
    </location>
</feature>
<dbReference type="AlphaFoldDB" id="A0A2L1GPI9"/>
<evidence type="ECO:0000313" key="9">
    <source>
        <dbReference type="EMBL" id="AVD71605.1"/>
    </source>
</evidence>